<sequence>GNLCETVAHACAENQVLSEEKHFKICITKGLPSPIMRSLPWPLAYLLAAGPTLASLQYRRPIVSLDNHWQKKKLTIVKTADDVSTLVAASRVKLNGRKNFKKRKKLGTQARRPLG</sequence>
<reference evidence="1" key="1">
    <citation type="journal article" date="2023" name="IScience">
        <title>Live-bearing cockroach genome reveals convergent evolutionary mechanisms linked to viviparity in insects and beyond.</title>
        <authorList>
            <person name="Fouks B."/>
            <person name="Harrison M.C."/>
            <person name="Mikhailova A.A."/>
            <person name="Marchal E."/>
            <person name="English S."/>
            <person name="Carruthers M."/>
            <person name="Jennings E.C."/>
            <person name="Chiamaka E.L."/>
            <person name="Frigard R.A."/>
            <person name="Pippel M."/>
            <person name="Attardo G.M."/>
            <person name="Benoit J.B."/>
            <person name="Bornberg-Bauer E."/>
            <person name="Tobe S.S."/>
        </authorList>
    </citation>
    <scope>NUCLEOTIDE SEQUENCE</scope>
    <source>
        <strain evidence="1">Stay&amp;Tobe</strain>
    </source>
</reference>
<dbReference type="AlphaFoldDB" id="A0AAD7Z8Z2"/>
<dbReference type="Proteomes" id="UP001233999">
    <property type="component" value="Unassembled WGS sequence"/>
</dbReference>
<keyword evidence="2" id="KW-1185">Reference proteome</keyword>
<comment type="caution">
    <text evidence="1">The sequence shown here is derived from an EMBL/GenBank/DDBJ whole genome shotgun (WGS) entry which is preliminary data.</text>
</comment>
<name>A0AAD7Z8Z2_DIPPU</name>
<evidence type="ECO:0000313" key="1">
    <source>
        <dbReference type="EMBL" id="KAJ9576153.1"/>
    </source>
</evidence>
<dbReference type="EMBL" id="JASPKZ010009807">
    <property type="protein sequence ID" value="KAJ9576153.1"/>
    <property type="molecule type" value="Genomic_DNA"/>
</dbReference>
<accession>A0AAD7Z8Z2</accession>
<reference evidence="1" key="2">
    <citation type="submission" date="2023-05" db="EMBL/GenBank/DDBJ databases">
        <authorList>
            <person name="Fouks B."/>
        </authorList>
    </citation>
    <scope>NUCLEOTIDE SEQUENCE</scope>
    <source>
        <strain evidence="1">Stay&amp;Tobe</strain>
        <tissue evidence="1">Testes</tissue>
    </source>
</reference>
<proteinExistence type="predicted"/>
<feature type="non-terminal residue" evidence="1">
    <location>
        <position position="1"/>
    </location>
</feature>
<evidence type="ECO:0000313" key="2">
    <source>
        <dbReference type="Proteomes" id="UP001233999"/>
    </source>
</evidence>
<organism evidence="1 2">
    <name type="scientific">Diploptera punctata</name>
    <name type="common">Pacific beetle cockroach</name>
    <dbReference type="NCBI Taxonomy" id="6984"/>
    <lineage>
        <taxon>Eukaryota</taxon>
        <taxon>Metazoa</taxon>
        <taxon>Ecdysozoa</taxon>
        <taxon>Arthropoda</taxon>
        <taxon>Hexapoda</taxon>
        <taxon>Insecta</taxon>
        <taxon>Pterygota</taxon>
        <taxon>Neoptera</taxon>
        <taxon>Polyneoptera</taxon>
        <taxon>Dictyoptera</taxon>
        <taxon>Blattodea</taxon>
        <taxon>Blaberoidea</taxon>
        <taxon>Blaberidae</taxon>
        <taxon>Diplopterinae</taxon>
        <taxon>Diploptera</taxon>
    </lineage>
</organism>
<protein>
    <submittedName>
        <fullName evidence="1">Uncharacterized protein</fullName>
    </submittedName>
</protein>
<gene>
    <name evidence="1" type="ORF">L9F63_006975</name>
</gene>
<feature type="non-terminal residue" evidence="1">
    <location>
        <position position="115"/>
    </location>
</feature>